<accession>A0A1G6WFW8</accession>
<proteinExistence type="predicted"/>
<dbReference type="AlphaFoldDB" id="A0A1G6WFW8"/>
<reference evidence="2 3" key="1">
    <citation type="submission" date="2016-10" db="EMBL/GenBank/DDBJ databases">
        <authorList>
            <person name="de Groot N.N."/>
        </authorList>
    </citation>
    <scope>NUCLEOTIDE SEQUENCE [LARGE SCALE GENOMIC DNA]</scope>
    <source>
        <strain evidence="2 3">MON 2.2</strain>
    </source>
</reference>
<dbReference type="RefSeq" id="WP_090591919.1">
    <property type="nucleotide sequence ID" value="NZ_LT629688.1"/>
</dbReference>
<gene>
    <name evidence="2" type="ORF">SAMN04489747_1430</name>
</gene>
<sequence>MHKVVNGVVGAGGVVLRRVLGAVRSPSAEGGTSRERWLVVSVHLPQEEVAPGGRLPAPLAGLGDRIEVVVRPAPGDKGTEIAARLRQPPRGGLAGAARRLGGDAPQQELRSALRHSKQLLEVGEVLVVDPAPHGPRSATPGGALLEKVTERADEEGRL</sequence>
<dbReference type="OrthoDB" id="3695445at2"/>
<protein>
    <submittedName>
        <fullName evidence="2">Uncharacterized protein</fullName>
    </submittedName>
</protein>
<feature type="compositionally biased region" description="Basic and acidic residues" evidence="1">
    <location>
        <begin position="147"/>
        <end position="158"/>
    </location>
</feature>
<evidence type="ECO:0000313" key="2">
    <source>
        <dbReference type="EMBL" id="SDD64623.1"/>
    </source>
</evidence>
<dbReference type="Proteomes" id="UP000198546">
    <property type="component" value="Chromosome i"/>
</dbReference>
<dbReference type="Gene3D" id="3.30.530.20">
    <property type="match status" value="1"/>
</dbReference>
<evidence type="ECO:0000256" key="1">
    <source>
        <dbReference type="SAM" id="MobiDB-lite"/>
    </source>
</evidence>
<feature type="region of interest" description="Disordered" evidence="1">
    <location>
        <begin position="130"/>
        <end position="158"/>
    </location>
</feature>
<evidence type="ECO:0000313" key="3">
    <source>
        <dbReference type="Proteomes" id="UP000198546"/>
    </source>
</evidence>
<organism evidence="2 3">
    <name type="scientific">Auraticoccus monumenti</name>
    <dbReference type="NCBI Taxonomy" id="675864"/>
    <lineage>
        <taxon>Bacteria</taxon>
        <taxon>Bacillati</taxon>
        <taxon>Actinomycetota</taxon>
        <taxon>Actinomycetes</taxon>
        <taxon>Propionibacteriales</taxon>
        <taxon>Propionibacteriaceae</taxon>
        <taxon>Auraticoccus</taxon>
    </lineage>
</organism>
<dbReference type="EMBL" id="LT629688">
    <property type="protein sequence ID" value="SDD64623.1"/>
    <property type="molecule type" value="Genomic_DNA"/>
</dbReference>
<dbReference type="InterPro" id="IPR023393">
    <property type="entry name" value="START-like_dom_sf"/>
</dbReference>
<dbReference type="STRING" id="675864.SAMN04489747_1430"/>
<keyword evidence="3" id="KW-1185">Reference proteome</keyword>
<name>A0A1G6WFW8_9ACTN</name>